<dbReference type="KEGG" id="aal:EP13_11770"/>
<keyword evidence="10 11" id="KW-0472">Membrane</keyword>
<evidence type="ECO:0000313" key="14">
    <source>
        <dbReference type="EMBL" id="AIF99305.1"/>
    </source>
</evidence>
<evidence type="ECO:0000256" key="10">
    <source>
        <dbReference type="ARBA" id="ARBA00023136"/>
    </source>
</evidence>
<dbReference type="PROSITE" id="PS50109">
    <property type="entry name" value="HIS_KIN"/>
    <property type="match status" value="1"/>
</dbReference>
<feature type="transmembrane region" description="Helical" evidence="11">
    <location>
        <begin position="160"/>
        <end position="181"/>
    </location>
</feature>
<dbReference type="GO" id="GO:0005886">
    <property type="term" value="C:plasma membrane"/>
    <property type="evidence" value="ECO:0007669"/>
    <property type="project" value="TreeGrafter"/>
</dbReference>
<dbReference type="InterPro" id="IPR003594">
    <property type="entry name" value="HATPase_dom"/>
</dbReference>
<dbReference type="RefSeq" id="WP_044057406.1">
    <property type="nucleotide sequence ID" value="NZ_CBCSKJ010000003.1"/>
</dbReference>
<name>A0A075P2W5_9ALTE</name>
<dbReference type="EMBL" id="CP008849">
    <property type="protein sequence ID" value="AIF99305.1"/>
    <property type="molecule type" value="Genomic_DNA"/>
</dbReference>
<dbReference type="CDD" id="cd00075">
    <property type="entry name" value="HATPase"/>
    <property type="match status" value="1"/>
</dbReference>
<evidence type="ECO:0000259" key="13">
    <source>
        <dbReference type="PROSITE" id="PS50885"/>
    </source>
</evidence>
<dbReference type="CDD" id="cd00082">
    <property type="entry name" value="HisKA"/>
    <property type="match status" value="1"/>
</dbReference>
<comment type="subcellular location">
    <subcellularLocation>
        <location evidence="2">Membrane</location>
        <topology evidence="2">Multi-pass membrane protein</topology>
    </subcellularLocation>
</comment>
<dbReference type="SMART" id="SM00388">
    <property type="entry name" value="HisKA"/>
    <property type="match status" value="1"/>
</dbReference>
<dbReference type="SMART" id="SM00387">
    <property type="entry name" value="HATPase_c"/>
    <property type="match status" value="1"/>
</dbReference>
<evidence type="ECO:0000256" key="7">
    <source>
        <dbReference type="ARBA" id="ARBA00022777"/>
    </source>
</evidence>
<dbReference type="InterPro" id="IPR036890">
    <property type="entry name" value="HATPase_C_sf"/>
</dbReference>
<evidence type="ECO:0000256" key="4">
    <source>
        <dbReference type="ARBA" id="ARBA00022553"/>
    </source>
</evidence>
<evidence type="ECO:0000256" key="11">
    <source>
        <dbReference type="SAM" id="Phobius"/>
    </source>
</evidence>
<dbReference type="SUPFAM" id="SSF47384">
    <property type="entry name" value="Homodimeric domain of signal transducing histidine kinase"/>
    <property type="match status" value="1"/>
</dbReference>
<dbReference type="InterPro" id="IPR036097">
    <property type="entry name" value="HisK_dim/P_sf"/>
</dbReference>
<keyword evidence="5" id="KW-0808">Transferase</keyword>
<feature type="domain" description="HAMP" evidence="13">
    <location>
        <begin position="178"/>
        <end position="233"/>
    </location>
</feature>
<evidence type="ECO:0000256" key="6">
    <source>
        <dbReference type="ARBA" id="ARBA00022692"/>
    </source>
</evidence>
<dbReference type="PANTHER" id="PTHR45436">
    <property type="entry name" value="SENSOR HISTIDINE KINASE YKOH"/>
    <property type="match status" value="1"/>
</dbReference>
<dbReference type="Pfam" id="PF02518">
    <property type="entry name" value="HATPase_c"/>
    <property type="match status" value="1"/>
</dbReference>
<keyword evidence="9" id="KW-0902">Two-component regulatory system</keyword>
<accession>A0A075P2W5</accession>
<dbReference type="PANTHER" id="PTHR45436:SF15">
    <property type="entry name" value="SENSOR HISTIDINE KINASE CUSS"/>
    <property type="match status" value="1"/>
</dbReference>
<dbReference type="InterPro" id="IPR050428">
    <property type="entry name" value="TCS_sensor_his_kinase"/>
</dbReference>
<evidence type="ECO:0000256" key="2">
    <source>
        <dbReference type="ARBA" id="ARBA00004141"/>
    </source>
</evidence>
<evidence type="ECO:0000259" key="12">
    <source>
        <dbReference type="PROSITE" id="PS50109"/>
    </source>
</evidence>
<proteinExistence type="predicted"/>
<keyword evidence="8 11" id="KW-1133">Transmembrane helix</keyword>
<gene>
    <name evidence="14" type="ORF">EP13_11770</name>
</gene>
<dbReference type="EC" id="2.7.13.3" evidence="3"/>
<dbReference type="Pfam" id="PF00512">
    <property type="entry name" value="HisKA"/>
    <property type="match status" value="1"/>
</dbReference>
<dbReference type="Gene3D" id="6.10.340.10">
    <property type="match status" value="1"/>
</dbReference>
<protein>
    <recommendedName>
        <fullName evidence="3">histidine kinase</fullName>
        <ecNumber evidence="3">2.7.13.3</ecNumber>
    </recommendedName>
</protein>
<feature type="domain" description="Histidine kinase" evidence="12">
    <location>
        <begin position="241"/>
        <end position="451"/>
    </location>
</feature>
<dbReference type="eggNOG" id="COG2205">
    <property type="taxonomic scope" value="Bacteria"/>
</dbReference>
<dbReference type="InterPro" id="IPR004358">
    <property type="entry name" value="Sig_transdc_His_kin-like_C"/>
</dbReference>
<keyword evidence="4" id="KW-0597">Phosphoprotein</keyword>
<feature type="transmembrane region" description="Helical" evidence="11">
    <location>
        <begin position="20"/>
        <end position="43"/>
    </location>
</feature>
<evidence type="ECO:0000256" key="1">
    <source>
        <dbReference type="ARBA" id="ARBA00000085"/>
    </source>
</evidence>
<organism evidence="14 15">
    <name type="scientific">Alteromonas australica</name>
    <dbReference type="NCBI Taxonomy" id="589873"/>
    <lineage>
        <taxon>Bacteria</taxon>
        <taxon>Pseudomonadati</taxon>
        <taxon>Pseudomonadota</taxon>
        <taxon>Gammaproteobacteria</taxon>
        <taxon>Alteromonadales</taxon>
        <taxon>Alteromonadaceae</taxon>
        <taxon>Alteromonas/Salinimonas group</taxon>
        <taxon>Alteromonas</taxon>
    </lineage>
</organism>
<dbReference type="PRINTS" id="PR00344">
    <property type="entry name" value="BCTRLSENSOR"/>
</dbReference>
<sequence>MRVNAAWQNIRQSLGFKRLFWRIFLTFWVASLAVMAATGYVLVNEYASNENNQRFLNLVTSQAERIVWRYEHETLVSGTAKRKIKDWIRQRENRRGELLPMLILDANGKTVFHYRMNKVPPEQRSEQQVYGPSNAQYSVFVHRPQAPRILKQVLYRFQSLQFVFIFIASALVSALLSWTIVKPIKYLGAFSRKYANEQTISSLPSPMLNRGDELGDLATDINFMVSKTHEAASAQQRLLHDVSHELRAPLARLQASAAIIEQKQPDNRHVKQIHNDCHRIDQLIQQILNFSTLENTMPEPKQCDLLALCERILDDMAVNYPGIPTTLTPPKGGAQKSLIMCFPEAVHQALDNIIGNACKYSNKGESVDVTIEPLHDNVVIRVRDHGPGVNKDEIEKLLQPFYRAGNQMHTQGFGLGLSIALKAIHKHGGQLHMTSPSDGGLSVEVTLPKNVAPRD</sequence>
<keyword evidence="7" id="KW-0418">Kinase</keyword>
<dbReference type="AlphaFoldDB" id="A0A075P2W5"/>
<dbReference type="Proteomes" id="UP000056090">
    <property type="component" value="Chromosome"/>
</dbReference>
<evidence type="ECO:0000256" key="9">
    <source>
        <dbReference type="ARBA" id="ARBA00023012"/>
    </source>
</evidence>
<keyword evidence="6 11" id="KW-0812">Transmembrane</keyword>
<comment type="catalytic activity">
    <reaction evidence="1">
        <text>ATP + protein L-histidine = ADP + protein N-phospho-L-histidine.</text>
        <dbReference type="EC" id="2.7.13.3"/>
    </reaction>
</comment>
<dbReference type="InterPro" id="IPR003661">
    <property type="entry name" value="HisK_dim/P_dom"/>
</dbReference>
<reference evidence="14 15" key="1">
    <citation type="submission" date="2014-06" db="EMBL/GenBank/DDBJ databases">
        <title>Genomes of Alteromonas australica, a world apart.</title>
        <authorList>
            <person name="Gonzaga A."/>
            <person name="Lopez-Perez M."/>
            <person name="Rodriguez-Valera F."/>
        </authorList>
    </citation>
    <scope>NUCLEOTIDE SEQUENCE [LARGE SCALE GENOMIC DNA]</scope>
    <source>
        <strain evidence="14 15">H 17</strain>
    </source>
</reference>
<dbReference type="InterPro" id="IPR003660">
    <property type="entry name" value="HAMP_dom"/>
</dbReference>
<dbReference type="Gene3D" id="1.10.287.130">
    <property type="match status" value="1"/>
</dbReference>
<keyword evidence="15" id="KW-1185">Reference proteome</keyword>
<evidence type="ECO:0000256" key="3">
    <source>
        <dbReference type="ARBA" id="ARBA00012438"/>
    </source>
</evidence>
<dbReference type="GO" id="GO:0000155">
    <property type="term" value="F:phosphorelay sensor kinase activity"/>
    <property type="evidence" value="ECO:0007669"/>
    <property type="project" value="InterPro"/>
</dbReference>
<dbReference type="SUPFAM" id="SSF55874">
    <property type="entry name" value="ATPase domain of HSP90 chaperone/DNA topoisomerase II/histidine kinase"/>
    <property type="match status" value="1"/>
</dbReference>
<evidence type="ECO:0000313" key="15">
    <source>
        <dbReference type="Proteomes" id="UP000056090"/>
    </source>
</evidence>
<dbReference type="PROSITE" id="PS50885">
    <property type="entry name" value="HAMP"/>
    <property type="match status" value="1"/>
</dbReference>
<evidence type="ECO:0000256" key="5">
    <source>
        <dbReference type="ARBA" id="ARBA00022679"/>
    </source>
</evidence>
<dbReference type="GeneID" id="78255579"/>
<evidence type="ECO:0000256" key="8">
    <source>
        <dbReference type="ARBA" id="ARBA00022989"/>
    </source>
</evidence>
<dbReference type="Gene3D" id="3.30.565.10">
    <property type="entry name" value="Histidine kinase-like ATPase, C-terminal domain"/>
    <property type="match status" value="1"/>
</dbReference>
<dbReference type="InterPro" id="IPR005467">
    <property type="entry name" value="His_kinase_dom"/>
</dbReference>